<dbReference type="EMBL" id="SKCS01000575">
    <property type="protein sequence ID" value="TNN05181.1"/>
    <property type="molecule type" value="Genomic_DNA"/>
</dbReference>
<organism evidence="2 3">
    <name type="scientific">Schistosoma japonicum</name>
    <name type="common">Blood fluke</name>
    <dbReference type="NCBI Taxonomy" id="6182"/>
    <lineage>
        <taxon>Eukaryota</taxon>
        <taxon>Metazoa</taxon>
        <taxon>Spiralia</taxon>
        <taxon>Lophotrochozoa</taxon>
        <taxon>Platyhelminthes</taxon>
        <taxon>Trematoda</taxon>
        <taxon>Digenea</taxon>
        <taxon>Strigeidida</taxon>
        <taxon>Schistosomatoidea</taxon>
        <taxon>Schistosomatidae</taxon>
        <taxon>Schistosoma</taxon>
    </lineage>
</organism>
<keyword evidence="1" id="KW-1133">Transmembrane helix</keyword>
<keyword evidence="1" id="KW-0812">Transmembrane</keyword>
<keyword evidence="1" id="KW-0472">Membrane</keyword>
<accession>A0A4Z2CLU3</accession>
<evidence type="ECO:0000256" key="1">
    <source>
        <dbReference type="SAM" id="Phobius"/>
    </source>
</evidence>
<keyword evidence="3" id="KW-1185">Reference proteome</keyword>
<gene>
    <name evidence="2" type="ORF">EWB00_009572</name>
</gene>
<feature type="non-terminal residue" evidence="2">
    <location>
        <position position="1"/>
    </location>
</feature>
<name>A0A4Z2CLU3_SCHJA</name>
<protein>
    <submittedName>
        <fullName evidence="2">Uncharacterized protein</fullName>
    </submittedName>
</protein>
<dbReference type="Proteomes" id="UP000311919">
    <property type="component" value="Unassembled WGS sequence"/>
</dbReference>
<evidence type="ECO:0000313" key="3">
    <source>
        <dbReference type="Proteomes" id="UP000311919"/>
    </source>
</evidence>
<proteinExistence type="predicted"/>
<feature type="transmembrane region" description="Helical" evidence="1">
    <location>
        <begin position="35"/>
        <end position="57"/>
    </location>
</feature>
<feature type="non-terminal residue" evidence="2">
    <location>
        <position position="102"/>
    </location>
</feature>
<comment type="caution">
    <text evidence="2">The sequence shown here is derived from an EMBL/GenBank/DDBJ whole genome shotgun (WGS) entry which is preliminary data.</text>
</comment>
<sequence length="102" mass="11435">SFNPALLLLTRTRISKNAILLTCHQNHTTYMLYSFPEICLVVFLAFGFAELAVVIAIRQFVNQTSDVLVDALYPGGLAMHSHHRNSSKICLVFILRNTTISL</sequence>
<evidence type="ECO:0000313" key="2">
    <source>
        <dbReference type="EMBL" id="TNN05181.1"/>
    </source>
</evidence>
<dbReference type="AlphaFoldDB" id="A0A4Z2CLU3"/>
<reference evidence="2 3" key="1">
    <citation type="submission" date="2019-03" db="EMBL/GenBank/DDBJ databases">
        <title>An improved genome assembly of the fluke Schistosoma japonicum.</title>
        <authorList>
            <person name="Hu W."/>
            <person name="Luo F."/>
            <person name="Yin M."/>
            <person name="Mo X."/>
            <person name="Sun C."/>
            <person name="Wu Q."/>
            <person name="Zhu B."/>
            <person name="Xiang M."/>
            <person name="Wang J."/>
            <person name="Wang Y."/>
            <person name="Zhang T."/>
            <person name="Xu B."/>
            <person name="Zheng H."/>
            <person name="Feng Z."/>
        </authorList>
    </citation>
    <scope>NUCLEOTIDE SEQUENCE [LARGE SCALE GENOMIC DNA]</scope>
    <source>
        <strain evidence="2">HuSjv2</strain>
        <tissue evidence="2">Worms</tissue>
    </source>
</reference>